<accession>A0A7V8SWG8</accession>
<evidence type="ECO:0000256" key="1">
    <source>
        <dbReference type="ARBA" id="ARBA00001946"/>
    </source>
</evidence>
<evidence type="ECO:0000259" key="14">
    <source>
        <dbReference type="Pfam" id="PF12627"/>
    </source>
</evidence>
<keyword evidence="3" id="KW-0819">tRNA processing</keyword>
<gene>
    <name evidence="15" type="ORF">HRJ53_08035</name>
</gene>
<dbReference type="NCBIfam" id="TIGR00277">
    <property type="entry name" value="HDIG"/>
    <property type="match status" value="1"/>
</dbReference>
<dbReference type="PANTHER" id="PTHR47545:SF1">
    <property type="entry name" value="MULTIFUNCTIONAL CCA PROTEIN"/>
    <property type="match status" value="1"/>
</dbReference>
<dbReference type="InterPro" id="IPR032828">
    <property type="entry name" value="PolyA_RNA-bd"/>
</dbReference>
<dbReference type="EMBL" id="JACDQQ010000773">
    <property type="protein sequence ID" value="MBA0084929.1"/>
    <property type="molecule type" value="Genomic_DNA"/>
</dbReference>
<dbReference type="SUPFAM" id="SSF81301">
    <property type="entry name" value="Nucleotidyltransferase"/>
    <property type="match status" value="1"/>
</dbReference>
<dbReference type="GO" id="GO:0016779">
    <property type="term" value="F:nucleotidyltransferase activity"/>
    <property type="evidence" value="ECO:0007669"/>
    <property type="project" value="UniProtKB-KW"/>
</dbReference>
<feature type="domain" description="tRNA nucleotidyltransferase/poly(A) polymerase RNA and SrmB- binding" evidence="14">
    <location>
        <begin position="169"/>
        <end position="230"/>
    </location>
</feature>
<dbReference type="GO" id="GO:0008033">
    <property type="term" value="P:tRNA processing"/>
    <property type="evidence" value="ECO:0007669"/>
    <property type="project" value="UniProtKB-KW"/>
</dbReference>
<dbReference type="PANTHER" id="PTHR47545">
    <property type="entry name" value="MULTIFUNCTIONAL CCA PROTEIN"/>
    <property type="match status" value="1"/>
</dbReference>
<evidence type="ECO:0000256" key="7">
    <source>
        <dbReference type="ARBA" id="ARBA00022800"/>
    </source>
</evidence>
<feature type="domain" description="HD" evidence="13">
    <location>
        <begin position="246"/>
        <end position="331"/>
    </location>
</feature>
<reference evidence="15" key="1">
    <citation type="submission" date="2020-06" db="EMBL/GenBank/DDBJ databases">
        <title>Legume-microbial interactions unlock mineral nutrients during tropical forest succession.</title>
        <authorList>
            <person name="Epihov D.Z."/>
        </authorList>
    </citation>
    <scope>NUCLEOTIDE SEQUENCE [LARGE SCALE GENOMIC DNA]</scope>
    <source>
        <strain evidence="15">Pan2503</strain>
    </source>
</reference>
<evidence type="ECO:0000259" key="12">
    <source>
        <dbReference type="Pfam" id="PF01743"/>
    </source>
</evidence>
<organism evidence="15 16">
    <name type="scientific">Candidatus Acidiferrum panamense</name>
    <dbReference type="NCBI Taxonomy" id="2741543"/>
    <lineage>
        <taxon>Bacteria</taxon>
        <taxon>Pseudomonadati</taxon>
        <taxon>Acidobacteriota</taxon>
        <taxon>Terriglobia</taxon>
        <taxon>Candidatus Acidiferrales</taxon>
        <taxon>Candidatus Acidiferrum</taxon>
    </lineage>
</organism>
<evidence type="ECO:0000256" key="5">
    <source>
        <dbReference type="ARBA" id="ARBA00022723"/>
    </source>
</evidence>
<evidence type="ECO:0000256" key="6">
    <source>
        <dbReference type="ARBA" id="ARBA00022741"/>
    </source>
</evidence>
<keyword evidence="6" id="KW-0547">Nucleotide-binding</keyword>
<dbReference type="Pfam" id="PF01966">
    <property type="entry name" value="HD"/>
    <property type="match status" value="1"/>
</dbReference>
<dbReference type="Gene3D" id="3.30.460.10">
    <property type="entry name" value="Beta Polymerase, domain 2"/>
    <property type="match status" value="1"/>
</dbReference>
<dbReference type="AlphaFoldDB" id="A0A7V8SWG8"/>
<evidence type="ECO:0000256" key="2">
    <source>
        <dbReference type="ARBA" id="ARBA00022679"/>
    </source>
</evidence>
<dbReference type="InterPro" id="IPR003607">
    <property type="entry name" value="HD/PDEase_dom"/>
</dbReference>
<evidence type="ECO:0000313" key="15">
    <source>
        <dbReference type="EMBL" id="MBA0084929.1"/>
    </source>
</evidence>
<comment type="similarity">
    <text evidence="11">Belongs to the tRNA nucleotidyltransferase/poly(A) polymerase family.</text>
</comment>
<dbReference type="InterPro" id="IPR043519">
    <property type="entry name" value="NT_sf"/>
</dbReference>
<evidence type="ECO:0000313" key="16">
    <source>
        <dbReference type="Proteomes" id="UP000567293"/>
    </source>
</evidence>
<keyword evidence="8" id="KW-0067">ATP-binding</keyword>
<evidence type="ECO:0000256" key="3">
    <source>
        <dbReference type="ARBA" id="ARBA00022694"/>
    </source>
</evidence>
<dbReference type="SUPFAM" id="SSF81891">
    <property type="entry name" value="Poly A polymerase C-terminal region-like"/>
    <property type="match status" value="1"/>
</dbReference>
<comment type="cofactor">
    <cofactor evidence="1">
        <name>Mg(2+)</name>
        <dbReference type="ChEBI" id="CHEBI:18420"/>
    </cofactor>
</comment>
<keyword evidence="4" id="KW-0548">Nucleotidyltransferase</keyword>
<name>A0A7V8SWG8_9BACT</name>
<dbReference type="GO" id="GO:0042245">
    <property type="term" value="P:RNA repair"/>
    <property type="evidence" value="ECO:0007669"/>
    <property type="project" value="UniProtKB-KW"/>
</dbReference>
<dbReference type="GO" id="GO:0003723">
    <property type="term" value="F:RNA binding"/>
    <property type="evidence" value="ECO:0007669"/>
    <property type="project" value="UniProtKB-KW"/>
</dbReference>
<dbReference type="InterPro" id="IPR006674">
    <property type="entry name" value="HD_domain"/>
</dbReference>
<keyword evidence="7" id="KW-0692">RNA repair</keyword>
<dbReference type="InterPro" id="IPR050124">
    <property type="entry name" value="tRNA_CCA-adding_enzyme"/>
</dbReference>
<evidence type="ECO:0000256" key="11">
    <source>
        <dbReference type="RuleBase" id="RU003953"/>
    </source>
</evidence>
<dbReference type="Gene3D" id="1.10.3090.10">
    <property type="entry name" value="cca-adding enzyme, domain 2"/>
    <property type="match status" value="1"/>
</dbReference>
<dbReference type="InterPro" id="IPR002646">
    <property type="entry name" value="PolA_pol_head_dom"/>
</dbReference>
<keyword evidence="2 11" id="KW-0808">Transferase</keyword>
<feature type="domain" description="Poly A polymerase head" evidence="12">
    <location>
        <begin position="22"/>
        <end position="142"/>
    </location>
</feature>
<dbReference type="GO" id="GO:0046872">
    <property type="term" value="F:metal ion binding"/>
    <property type="evidence" value="ECO:0007669"/>
    <property type="project" value="UniProtKB-KW"/>
</dbReference>
<protein>
    <submittedName>
        <fullName evidence="15">CCA tRNA nucleotidyltransferase</fullName>
    </submittedName>
</protein>
<dbReference type="CDD" id="cd00077">
    <property type="entry name" value="HDc"/>
    <property type="match status" value="1"/>
</dbReference>
<comment type="caution">
    <text evidence="15">The sequence shown here is derived from an EMBL/GenBank/DDBJ whole genome shotgun (WGS) entry which is preliminary data.</text>
</comment>
<keyword evidence="5" id="KW-0479">Metal-binding</keyword>
<evidence type="ECO:0000256" key="4">
    <source>
        <dbReference type="ARBA" id="ARBA00022695"/>
    </source>
</evidence>
<keyword evidence="10 11" id="KW-0694">RNA-binding</keyword>
<keyword evidence="16" id="KW-1185">Reference proteome</keyword>
<dbReference type="Pfam" id="PF12627">
    <property type="entry name" value="PolyA_pol_RNAbd"/>
    <property type="match status" value="1"/>
</dbReference>
<evidence type="ECO:0000259" key="13">
    <source>
        <dbReference type="Pfam" id="PF01966"/>
    </source>
</evidence>
<sequence>MTSRALANAICELLERHQYRALLVGGCVRDLLLGREPADYDVATDATPVEVAGLFPESVAVGAQFGVMLIPKDGLKVEVATFRSDVGYSDGRHPDRVLYSKTPQEDVERRDFTINGLLMRHDTGEVLDFVGGRKDLQGGLVRAIGDPDRRFAEDKLRMMRAVRFAARFGFEIDEATFGSIRRHVSEIQRVSPERLREELTKMLGEGAARRAFELLEETGLLAQVLPEIAAMKGVEQPPEFHPEGDVWIHTRLLLEKLEKGASPTLAWGVLLHDVGKPPTFQSAAETGDRIRFNHHVDVGVRMAQEICRRLRFSGDETEQITALVANHMKFGHVGSMRKATLKRFVRLPKFDEHLELHRLDCLASHGHLDSYQFVERFLDETPPEQVRPRRLLSGDDLLAMGYRPGPQFARILRGLEDAQLEGQIRTEEEAKEYVLRNFGNEPTK</sequence>
<dbReference type="InterPro" id="IPR006675">
    <property type="entry name" value="HDIG_dom"/>
</dbReference>
<dbReference type="CDD" id="cd05398">
    <property type="entry name" value="NT_ClassII-CCAase"/>
    <property type="match status" value="1"/>
</dbReference>
<keyword evidence="9" id="KW-0460">Magnesium</keyword>
<evidence type="ECO:0000256" key="9">
    <source>
        <dbReference type="ARBA" id="ARBA00022842"/>
    </source>
</evidence>
<dbReference type="GO" id="GO:0005524">
    <property type="term" value="F:ATP binding"/>
    <property type="evidence" value="ECO:0007669"/>
    <property type="project" value="UniProtKB-KW"/>
</dbReference>
<dbReference type="Proteomes" id="UP000567293">
    <property type="component" value="Unassembled WGS sequence"/>
</dbReference>
<dbReference type="Pfam" id="PF01743">
    <property type="entry name" value="PolyA_pol"/>
    <property type="match status" value="1"/>
</dbReference>
<proteinExistence type="inferred from homology"/>
<evidence type="ECO:0000256" key="8">
    <source>
        <dbReference type="ARBA" id="ARBA00022840"/>
    </source>
</evidence>
<evidence type="ECO:0000256" key="10">
    <source>
        <dbReference type="ARBA" id="ARBA00022884"/>
    </source>
</evidence>